<reference evidence="1 2" key="1">
    <citation type="journal article" date="2022" name="Hortic Res">
        <title>A haplotype resolved chromosomal level avocado genome allows analysis of novel avocado genes.</title>
        <authorList>
            <person name="Nath O."/>
            <person name="Fletcher S.J."/>
            <person name="Hayward A."/>
            <person name="Shaw L.M."/>
            <person name="Masouleh A.K."/>
            <person name="Furtado A."/>
            <person name="Henry R.J."/>
            <person name="Mitter N."/>
        </authorList>
    </citation>
    <scope>NUCLEOTIDE SEQUENCE [LARGE SCALE GENOMIC DNA]</scope>
    <source>
        <strain evidence="2">cv. Hass</strain>
    </source>
</reference>
<keyword evidence="2" id="KW-1185">Reference proteome</keyword>
<evidence type="ECO:0000313" key="1">
    <source>
        <dbReference type="EMBL" id="KAJ8627153.1"/>
    </source>
</evidence>
<dbReference type="Proteomes" id="UP001234297">
    <property type="component" value="Chromosome 6"/>
</dbReference>
<accession>A0ACC2L1B5</accession>
<gene>
    <name evidence="1" type="ORF">MRB53_020460</name>
</gene>
<protein>
    <submittedName>
        <fullName evidence="1">Uncharacterized protein</fullName>
    </submittedName>
</protein>
<organism evidence="1 2">
    <name type="scientific">Persea americana</name>
    <name type="common">Avocado</name>
    <dbReference type="NCBI Taxonomy" id="3435"/>
    <lineage>
        <taxon>Eukaryota</taxon>
        <taxon>Viridiplantae</taxon>
        <taxon>Streptophyta</taxon>
        <taxon>Embryophyta</taxon>
        <taxon>Tracheophyta</taxon>
        <taxon>Spermatophyta</taxon>
        <taxon>Magnoliopsida</taxon>
        <taxon>Magnoliidae</taxon>
        <taxon>Laurales</taxon>
        <taxon>Lauraceae</taxon>
        <taxon>Persea</taxon>
    </lineage>
</organism>
<comment type="caution">
    <text evidence="1">The sequence shown here is derived from an EMBL/GenBank/DDBJ whole genome shotgun (WGS) entry which is preliminary data.</text>
</comment>
<sequence>MLSGGSNDERSSKIMRIQGFFLEICDSQDLPFEAAAALANEQLAFAWVNELTRAGLGVRSGWGSFGACKGQGRVFNGVAENGSMKVQCSKTEKGFEVSKYLGGADSLTREVGAAGQWPTDSGIAEHFPAARS</sequence>
<dbReference type="EMBL" id="CM056814">
    <property type="protein sequence ID" value="KAJ8627153.1"/>
    <property type="molecule type" value="Genomic_DNA"/>
</dbReference>
<proteinExistence type="predicted"/>
<name>A0ACC2L1B5_PERAE</name>
<evidence type="ECO:0000313" key="2">
    <source>
        <dbReference type="Proteomes" id="UP001234297"/>
    </source>
</evidence>